<evidence type="ECO:0008006" key="5">
    <source>
        <dbReference type="Google" id="ProtNLM"/>
    </source>
</evidence>
<name>A0A1E7MZX9_KITAU</name>
<dbReference type="KEGG" id="kau:B6264_01985"/>
<keyword evidence="3" id="KW-1185">Reference proteome</keyword>
<organism evidence="2 3">
    <name type="scientific">Kitasatospora aureofaciens</name>
    <name type="common">Streptomyces aureofaciens</name>
    <dbReference type="NCBI Taxonomy" id="1894"/>
    <lineage>
        <taxon>Bacteria</taxon>
        <taxon>Bacillati</taxon>
        <taxon>Actinomycetota</taxon>
        <taxon>Actinomycetes</taxon>
        <taxon>Kitasatosporales</taxon>
        <taxon>Streptomycetaceae</taxon>
        <taxon>Kitasatospora</taxon>
    </lineage>
</organism>
<reference evidence="3" key="4">
    <citation type="submission" date="2016-08" db="EMBL/GenBank/DDBJ databases">
        <title>Sequencing, assembly and comparative genomics of S. aureofaciens ATCC 10762.</title>
        <authorList>
            <person name="Gradnigo J.S."/>
            <person name="Johnson N."/>
            <person name="Somerville G.A."/>
        </authorList>
    </citation>
    <scope>NUCLEOTIDE SEQUENCE [LARGE SCALE GENOMIC DNA]</scope>
    <source>
        <strain evidence="3">ATCC 10762 / DSM 40127 / CCM 3239 / JCM 4008 / LMG 5968 / NBRC 12843 / NCIMB 8234 / A-377</strain>
    </source>
</reference>
<dbReference type="RefSeq" id="WP_030280206.1">
    <property type="nucleotide sequence ID" value="NZ_BMUB01000005.1"/>
</dbReference>
<dbReference type="OrthoDB" id="3296462at2"/>
<dbReference type="AlphaFoldDB" id="A0A1E7MZX9"/>
<comment type="caution">
    <text evidence="2">The sequence shown here is derived from an EMBL/GenBank/DDBJ whole genome shotgun (WGS) entry which is preliminary data.</text>
</comment>
<dbReference type="Pfam" id="PF05331">
    <property type="entry name" value="DUF742"/>
    <property type="match status" value="1"/>
</dbReference>
<dbReference type="EMBL" id="BMUB01000005">
    <property type="protein sequence ID" value="GGU73346.1"/>
    <property type="molecule type" value="Genomic_DNA"/>
</dbReference>
<dbReference type="GeneID" id="97485727"/>
<dbReference type="InterPro" id="IPR007995">
    <property type="entry name" value="DUF742"/>
</dbReference>
<reference evidence="1" key="5">
    <citation type="submission" date="2020-09" db="EMBL/GenBank/DDBJ databases">
        <authorList>
            <person name="Sun Q."/>
            <person name="Ohkuma M."/>
        </authorList>
    </citation>
    <scope>NUCLEOTIDE SEQUENCE</scope>
    <source>
        <strain evidence="1">JCM 4434</strain>
    </source>
</reference>
<gene>
    <name evidence="1" type="ORF">GCM10010502_26230</name>
    <name evidence="2" type="ORF">HS99_0011140</name>
</gene>
<evidence type="ECO:0000313" key="4">
    <source>
        <dbReference type="Proteomes" id="UP000610124"/>
    </source>
</evidence>
<protein>
    <recommendedName>
        <fullName evidence="5">DUF742 domain-containing protein</fullName>
    </recommendedName>
</protein>
<reference evidence="2" key="3">
    <citation type="submission" date="2016-08" db="EMBL/GenBank/DDBJ databases">
        <title>Sequencing, Assembly and Comparative Genomics of S. aureofaciens ATCC 10762.</title>
        <authorList>
            <person name="Gradnigo J.S."/>
            <person name="Johnson N."/>
            <person name="Somerville G.A."/>
        </authorList>
    </citation>
    <scope>NUCLEOTIDE SEQUENCE [LARGE SCALE GENOMIC DNA]</scope>
    <source>
        <strain evidence="2">ATCC 10762</strain>
    </source>
</reference>
<dbReference type="EMBL" id="JPRF03000054">
    <property type="protein sequence ID" value="OEV33998.1"/>
    <property type="molecule type" value="Genomic_DNA"/>
</dbReference>
<accession>A0A8H9HLC6</accession>
<dbReference type="Proteomes" id="UP000610124">
    <property type="component" value="Unassembled WGS sequence"/>
</dbReference>
<sequence length="127" mass="13706">MTTADADEGWFYDKDAGHLVRPYAITNGRTGPVRDGFALITLVVTADPRADTSRLTPEPAAILDMCRERPLAVAEIAASMDLPVSVVKVLLDDLAEARLILTRAPVQLAEAPDISLIQAVIEGVRRL</sequence>
<proteinExistence type="predicted"/>
<evidence type="ECO:0000313" key="1">
    <source>
        <dbReference type="EMBL" id="GGU73346.1"/>
    </source>
</evidence>
<reference evidence="2 3" key="2">
    <citation type="submission" date="2014-07" db="EMBL/GenBank/DDBJ databases">
        <authorList>
            <person name="Zhang J.E."/>
            <person name="Yang H."/>
            <person name="Guo J."/>
            <person name="Deng Z."/>
            <person name="Luo H."/>
            <person name="Luo M."/>
            <person name="Zhao B."/>
        </authorList>
    </citation>
    <scope>NUCLEOTIDE SEQUENCE [LARGE SCALE GENOMIC DNA]</scope>
    <source>
        <strain evidence="2">ATCC 10762</strain>
        <strain evidence="3">ATCC 10762 / DSM 40127 / CCM 3239 / JCM 4008 / LMG 5968 / NBRC 12843 / NCIMB 8234 / A-377</strain>
    </source>
</reference>
<dbReference type="PANTHER" id="PTHR36221:SF1">
    <property type="entry name" value="DUF742 DOMAIN-CONTAINING PROTEIN"/>
    <property type="match status" value="1"/>
</dbReference>
<evidence type="ECO:0000313" key="2">
    <source>
        <dbReference type="EMBL" id="OEV33998.1"/>
    </source>
</evidence>
<accession>A0A1E7MZX9</accession>
<dbReference type="Proteomes" id="UP000037395">
    <property type="component" value="Unassembled WGS sequence"/>
</dbReference>
<dbReference type="PANTHER" id="PTHR36221">
    <property type="entry name" value="DUF742 DOMAIN-CONTAINING PROTEIN"/>
    <property type="match status" value="1"/>
</dbReference>
<evidence type="ECO:0000313" key="3">
    <source>
        <dbReference type="Proteomes" id="UP000037395"/>
    </source>
</evidence>
<reference evidence="1 4" key="1">
    <citation type="journal article" date="2014" name="Int. J. Syst. Evol. Microbiol.">
        <title>Complete genome sequence of Corynebacterium casei LMG S-19264T (=DSM 44701T), isolated from a smear-ripened cheese.</title>
        <authorList>
            <consortium name="US DOE Joint Genome Institute (JGI-PGF)"/>
            <person name="Walter F."/>
            <person name="Albersmeier A."/>
            <person name="Kalinowski J."/>
            <person name="Ruckert C."/>
        </authorList>
    </citation>
    <scope>NUCLEOTIDE SEQUENCE [LARGE SCALE GENOMIC DNA]</scope>
    <source>
        <strain evidence="1 4">JCM 4434</strain>
    </source>
</reference>